<dbReference type="EMBL" id="JBEYBF010000002">
    <property type="protein sequence ID" value="MEU1950863.1"/>
    <property type="molecule type" value="Genomic_DNA"/>
</dbReference>
<proteinExistence type="predicted"/>
<keyword evidence="7" id="KW-0408">Iron</keyword>
<dbReference type="InterPro" id="IPR017938">
    <property type="entry name" value="Riboflavin_synthase-like_b-brl"/>
</dbReference>
<keyword evidence="2" id="KW-0285">Flavoprotein</keyword>
<dbReference type="InterPro" id="IPR017927">
    <property type="entry name" value="FAD-bd_FR_type"/>
</dbReference>
<sequence length="402" mass="42254">MARPPLFRRAKVTRIVKETPDTRTFVLEPHDGPFAYQAGQFCTFKFVVDGKPYFRSYSMSSCPVTDTEFMTTVKRVPGGTVSNWMHDNLSEGDEVELTVPTGRFCLREGEVPVLGFSGGSGITPIISLAKSTLATTDRDVRLLCADRDRTSAIFEAALDELAARYPGRLTVVRHRDDEHGYVNAAKVLEFVGPHTSGDAYICGPEPFMELVENALPGPGRIFSERFGGAAAKPAPPAAGAANPPAAQSGSTTNATTAAAPNPAVAQAGSTAAATPAAAVSSAVVNPVADAGAVTQTASTGASATTPGGSAVEEGTVTIFLNRRKKSVPRRDGETLLESARRAGLTPPFSCESGNCATCMAKLTEGKATMRVNDALTDDDLDEGYILTCQAVPDTPSVTVRYE</sequence>
<dbReference type="InterPro" id="IPR012675">
    <property type="entry name" value="Beta-grasp_dom_sf"/>
</dbReference>
<dbReference type="PROSITE" id="PS00197">
    <property type="entry name" value="2FE2S_FER_1"/>
    <property type="match status" value="1"/>
</dbReference>
<dbReference type="CDD" id="cd06214">
    <property type="entry name" value="PA_degradation_oxidoreductase_like"/>
    <property type="match status" value="1"/>
</dbReference>
<evidence type="ECO:0000259" key="10">
    <source>
        <dbReference type="PROSITE" id="PS51085"/>
    </source>
</evidence>
<evidence type="ECO:0000259" key="11">
    <source>
        <dbReference type="PROSITE" id="PS51384"/>
    </source>
</evidence>
<dbReference type="PROSITE" id="PS51384">
    <property type="entry name" value="FAD_FR"/>
    <property type="match status" value="1"/>
</dbReference>
<keyword evidence="5" id="KW-0274">FAD</keyword>
<gene>
    <name evidence="12" type="ORF">ABZ510_03300</name>
</gene>
<comment type="cofactor">
    <cofactor evidence="1">
        <name>FAD</name>
        <dbReference type="ChEBI" id="CHEBI:57692"/>
    </cofactor>
</comment>
<dbReference type="InterPro" id="IPR039261">
    <property type="entry name" value="FNR_nucleotide-bd"/>
</dbReference>
<evidence type="ECO:0000313" key="13">
    <source>
        <dbReference type="Proteomes" id="UP001550628"/>
    </source>
</evidence>
<dbReference type="PRINTS" id="PR00409">
    <property type="entry name" value="PHDIOXRDTASE"/>
</dbReference>
<keyword evidence="8" id="KW-0411">Iron-sulfur</keyword>
<keyword evidence="13" id="KW-1185">Reference proteome</keyword>
<dbReference type="CDD" id="cd00207">
    <property type="entry name" value="fer2"/>
    <property type="match status" value="1"/>
</dbReference>
<dbReference type="InterPro" id="IPR036010">
    <property type="entry name" value="2Fe-2S_ferredoxin-like_sf"/>
</dbReference>
<dbReference type="Pfam" id="PF00970">
    <property type="entry name" value="FAD_binding_6"/>
    <property type="match status" value="1"/>
</dbReference>
<evidence type="ECO:0000256" key="2">
    <source>
        <dbReference type="ARBA" id="ARBA00022630"/>
    </source>
</evidence>
<evidence type="ECO:0000256" key="5">
    <source>
        <dbReference type="ARBA" id="ARBA00022827"/>
    </source>
</evidence>
<dbReference type="InterPro" id="IPR008333">
    <property type="entry name" value="Cbr1-like_FAD-bd_dom"/>
</dbReference>
<dbReference type="PANTHER" id="PTHR47354:SF8">
    <property type="entry name" value="1,2-PHENYLACETYL-COA EPOXIDASE, SUBUNIT E"/>
    <property type="match status" value="1"/>
</dbReference>
<keyword evidence="6" id="KW-0560">Oxidoreductase</keyword>
<comment type="caution">
    <text evidence="12">The sequence shown here is derived from an EMBL/GenBank/DDBJ whole genome shotgun (WGS) entry which is preliminary data.</text>
</comment>
<organism evidence="12 13">
    <name type="scientific">Nocardia rhamnosiphila</name>
    <dbReference type="NCBI Taxonomy" id="426716"/>
    <lineage>
        <taxon>Bacteria</taxon>
        <taxon>Bacillati</taxon>
        <taxon>Actinomycetota</taxon>
        <taxon>Actinomycetes</taxon>
        <taxon>Mycobacteriales</taxon>
        <taxon>Nocardiaceae</taxon>
        <taxon>Nocardia</taxon>
    </lineage>
</organism>
<dbReference type="SUPFAM" id="SSF54292">
    <property type="entry name" value="2Fe-2S ferredoxin-like"/>
    <property type="match status" value="1"/>
</dbReference>
<evidence type="ECO:0000256" key="1">
    <source>
        <dbReference type="ARBA" id="ARBA00001974"/>
    </source>
</evidence>
<dbReference type="Proteomes" id="UP001550628">
    <property type="component" value="Unassembled WGS sequence"/>
</dbReference>
<dbReference type="PANTHER" id="PTHR47354">
    <property type="entry name" value="NADH OXIDOREDUCTASE HCR"/>
    <property type="match status" value="1"/>
</dbReference>
<evidence type="ECO:0000256" key="7">
    <source>
        <dbReference type="ARBA" id="ARBA00023004"/>
    </source>
</evidence>
<dbReference type="Pfam" id="PF00111">
    <property type="entry name" value="Fer2"/>
    <property type="match status" value="1"/>
</dbReference>
<dbReference type="InterPro" id="IPR001041">
    <property type="entry name" value="2Fe-2S_ferredoxin-type"/>
</dbReference>
<feature type="domain" description="FAD-binding FR-type" evidence="11">
    <location>
        <begin position="5"/>
        <end position="107"/>
    </location>
</feature>
<keyword evidence="3" id="KW-0001">2Fe-2S</keyword>
<dbReference type="RefSeq" id="WP_356958500.1">
    <property type="nucleotide sequence ID" value="NZ_JBEYBD010000013.1"/>
</dbReference>
<accession>A0ABV2WIZ8</accession>
<feature type="region of interest" description="Disordered" evidence="9">
    <location>
        <begin position="232"/>
        <end position="258"/>
    </location>
</feature>
<dbReference type="Gene3D" id="3.10.20.30">
    <property type="match status" value="1"/>
</dbReference>
<dbReference type="InterPro" id="IPR050415">
    <property type="entry name" value="MRET"/>
</dbReference>
<evidence type="ECO:0000256" key="8">
    <source>
        <dbReference type="ARBA" id="ARBA00023014"/>
    </source>
</evidence>
<evidence type="ECO:0000256" key="6">
    <source>
        <dbReference type="ARBA" id="ARBA00023002"/>
    </source>
</evidence>
<reference evidence="12 13" key="1">
    <citation type="submission" date="2024-06" db="EMBL/GenBank/DDBJ databases">
        <title>The Natural Products Discovery Center: Release of the First 8490 Sequenced Strains for Exploring Actinobacteria Biosynthetic Diversity.</title>
        <authorList>
            <person name="Kalkreuter E."/>
            <person name="Kautsar S.A."/>
            <person name="Yang D."/>
            <person name="Bader C.D."/>
            <person name="Teijaro C.N."/>
            <person name="Fluegel L."/>
            <person name="Davis C.M."/>
            <person name="Simpson J.R."/>
            <person name="Lauterbach L."/>
            <person name="Steele A.D."/>
            <person name="Gui C."/>
            <person name="Meng S."/>
            <person name="Li G."/>
            <person name="Viehrig K."/>
            <person name="Ye F."/>
            <person name="Su P."/>
            <person name="Kiefer A.F."/>
            <person name="Nichols A."/>
            <person name="Cepeda A.J."/>
            <person name="Yan W."/>
            <person name="Fan B."/>
            <person name="Jiang Y."/>
            <person name="Adhikari A."/>
            <person name="Zheng C.-J."/>
            <person name="Schuster L."/>
            <person name="Cowan T.M."/>
            <person name="Smanski M.J."/>
            <person name="Chevrette M.G."/>
            <person name="De Carvalho L.P.S."/>
            <person name="Shen B."/>
        </authorList>
    </citation>
    <scope>NUCLEOTIDE SEQUENCE [LARGE SCALE GENOMIC DNA]</scope>
    <source>
        <strain evidence="12 13">NPDC019708</strain>
    </source>
</reference>
<evidence type="ECO:0000313" key="12">
    <source>
        <dbReference type="EMBL" id="MEU1950863.1"/>
    </source>
</evidence>
<dbReference type="InterPro" id="IPR006058">
    <property type="entry name" value="2Fe2S_fd_BS"/>
</dbReference>
<dbReference type="InterPro" id="IPR001433">
    <property type="entry name" value="OxRdtase_FAD/NAD-bd"/>
</dbReference>
<dbReference type="SUPFAM" id="SSF52343">
    <property type="entry name" value="Ferredoxin reductase-like, C-terminal NADP-linked domain"/>
    <property type="match status" value="1"/>
</dbReference>
<feature type="domain" description="2Fe-2S ferredoxin-type" evidence="10">
    <location>
        <begin position="314"/>
        <end position="402"/>
    </location>
</feature>
<keyword evidence="4" id="KW-0479">Metal-binding</keyword>
<dbReference type="PROSITE" id="PS51085">
    <property type="entry name" value="2FE2S_FER_2"/>
    <property type="match status" value="1"/>
</dbReference>
<dbReference type="Gene3D" id="2.40.30.10">
    <property type="entry name" value="Translation factors"/>
    <property type="match status" value="1"/>
</dbReference>
<dbReference type="Pfam" id="PF00175">
    <property type="entry name" value="NAD_binding_1"/>
    <property type="match status" value="1"/>
</dbReference>
<dbReference type="SUPFAM" id="SSF63380">
    <property type="entry name" value="Riboflavin synthase domain-like"/>
    <property type="match status" value="1"/>
</dbReference>
<name>A0ABV2WIZ8_9NOCA</name>
<protein>
    <submittedName>
        <fullName evidence="12">Ferredoxin--NADP reductase</fullName>
    </submittedName>
</protein>
<evidence type="ECO:0000256" key="4">
    <source>
        <dbReference type="ARBA" id="ARBA00022723"/>
    </source>
</evidence>
<evidence type="ECO:0000256" key="9">
    <source>
        <dbReference type="SAM" id="MobiDB-lite"/>
    </source>
</evidence>
<dbReference type="Gene3D" id="3.40.50.80">
    <property type="entry name" value="Nucleotide-binding domain of ferredoxin-NADP reductase (FNR) module"/>
    <property type="match status" value="1"/>
</dbReference>
<evidence type="ECO:0000256" key="3">
    <source>
        <dbReference type="ARBA" id="ARBA00022714"/>
    </source>
</evidence>